<gene>
    <name evidence="8" type="primary">RvY_13674-1</name>
    <name evidence="8" type="synonym">RvY_13674.1</name>
    <name evidence="8" type="ORF">RvY_13674</name>
</gene>
<comment type="similarity">
    <text evidence="2">Belongs to the DRAM/TMEM150 family.</text>
</comment>
<dbReference type="AlphaFoldDB" id="A0A1D1VNR5"/>
<dbReference type="OrthoDB" id="191706at2759"/>
<comment type="caution">
    <text evidence="8">The sequence shown here is derived from an EMBL/GenBank/DDBJ whole genome shotgun (WGS) entry which is preliminary data.</text>
</comment>
<protein>
    <recommendedName>
        <fullName evidence="7">CWH43-like N-terminal domain-containing protein</fullName>
    </recommendedName>
</protein>
<dbReference type="PANTHER" id="PTHR21324:SF2">
    <property type="entry name" value="EG:22E5.9 PROTEIN"/>
    <property type="match status" value="1"/>
</dbReference>
<accession>A0A1D1VNR5</accession>
<dbReference type="GO" id="GO:0012505">
    <property type="term" value="C:endomembrane system"/>
    <property type="evidence" value="ECO:0007669"/>
    <property type="project" value="UniProtKB-SubCell"/>
</dbReference>
<feature type="transmembrane region" description="Helical" evidence="6">
    <location>
        <begin position="113"/>
        <end position="138"/>
    </location>
</feature>
<keyword evidence="5 6" id="KW-0472">Membrane</keyword>
<evidence type="ECO:0000256" key="5">
    <source>
        <dbReference type="ARBA" id="ARBA00023136"/>
    </source>
</evidence>
<reference evidence="8 9" key="1">
    <citation type="journal article" date="2016" name="Nat. Commun.">
        <title>Extremotolerant tardigrade genome and improved radiotolerance of human cultured cells by tardigrade-unique protein.</title>
        <authorList>
            <person name="Hashimoto T."/>
            <person name="Horikawa D.D."/>
            <person name="Saito Y."/>
            <person name="Kuwahara H."/>
            <person name="Kozuka-Hata H."/>
            <person name="Shin-I T."/>
            <person name="Minakuchi Y."/>
            <person name="Ohishi K."/>
            <person name="Motoyama A."/>
            <person name="Aizu T."/>
            <person name="Enomoto A."/>
            <person name="Kondo K."/>
            <person name="Tanaka S."/>
            <person name="Hara Y."/>
            <person name="Koshikawa S."/>
            <person name="Sagara H."/>
            <person name="Miura T."/>
            <person name="Yokobori S."/>
            <person name="Miyagawa K."/>
            <person name="Suzuki Y."/>
            <person name="Kubo T."/>
            <person name="Oyama M."/>
            <person name="Kohara Y."/>
            <person name="Fujiyama A."/>
            <person name="Arakawa K."/>
            <person name="Katayama T."/>
            <person name="Toyoda A."/>
            <person name="Kunieda T."/>
        </authorList>
    </citation>
    <scope>NUCLEOTIDE SEQUENCE [LARGE SCALE GENOMIC DNA]</scope>
    <source>
        <strain evidence="8 9">YOKOZUNA-1</strain>
    </source>
</reference>
<dbReference type="Proteomes" id="UP000186922">
    <property type="component" value="Unassembled WGS sequence"/>
</dbReference>
<keyword evidence="9" id="KW-1185">Reference proteome</keyword>
<dbReference type="InterPro" id="IPR019402">
    <property type="entry name" value="CWH43_N"/>
</dbReference>
<dbReference type="Pfam" id="PF10277">
    <property type="entry name" value="Frag1"/>
    <property type="match status" value="1"/>
</dbReference>
<feature type="transmembrane region" description="Helical" evidence="6">
    <location>
        <begin position="30"/>
        <end position="54"/>
    </location>
</feature>
<feature type="transmembrane region" description="Helical" evidence="6">
    <location>
        <begin position="242"/>
        <end position="259"/>
    </location>
</feature>
<evidence type="ECO:0000256" key="3">
    <source>
        <dbReference type="ARBA" id="ARBA00022692"/>
    </source>
</evidence>
<feature type="domain" description="CWH43-like N-terminal" evidence="7">
    <location>
        <begin position="35"/>
        <end position="262"/>
    </location>
</feature>
<name>A0A1D1VNR5_RAMVA</name>
<evidence type="ECO:0000256" key="4">
    <source>
        <dbReference type="ARBA" id="ARBA00022989"/>
    </source>
</evidence>
<comment type="subcellular location">
    <subcellularLocation>
        <location evidence="1">Endomembrane system</location>
        <topology evidence="1">Multi-pass membrane protein</topology>
    </subcellularLocation>
</comment>
<feature type="transmembrane region" description="Helical" evidence="6">
    <location>
        <begin position="144"/>
        <end position="164"/>
    </location>
</feature>
<dbReference type="EMBL" id="BDGG01000009">
    <property type="protein sequence ID" value="GAV03215.1"/>
    <property type="molecule type" value="Genomic_DNA"/>
</dbReference>
<dbReference type="PANTHER" id="PTHR21324">
    <property type="entry name" value="FASTING-INDUCIBLE INTEGRAL MEMBRANE PROTEIN TM6P1-RELATED"/>
    <property type="match status" value="1"/>
</dbReference>
<keyword evidence="3 6" id="KW-0812">Transmembrane</keyword>
<feature type="transmembrane region" description="Helical" evidence="6">
    <location>
        <begin position="184"/>
        <end position="205"/>
    </location>
</feature>
<evidence type="ECO:0000256" key="2">
    <source>
        <dbReference type="ARBA" id="ARBA00006565"/>
    </source>
</evidence>
<sequence>MVFIAGVRPYHASDGDTANMSRFSKEHHGLSITAAPMALAVVYIVTLPVLYFWAVGQGHVSAIWPYISDLGAWRPESSLFSEMLHFVALLMAVIFLLRYLLLRDYAYVRNFRYIKQIAFINMTLGVMEAFGTSLVASYPTVETTSLHTVGASIVFLFGVIYLLIDSYISVKTAVLRNHSLKIMYGRVALGLLMLVFLITAIGGGVKSGQQRMDQLNNPMLRLIWRAEDGGYTAHVVSTVSEWLMGALQLVYFITFIYEFQHFRLPYPRLEPIDPAVILNDVAGTRSATPRSSIRVEATSEKEPLLGNKSKQFMYIATGDFAQ</sequence>
<evidence type="ECO:0000259" key="7">
    <source>
        <dbReference type="Pfam" id="PF10277"/>
    </source>
</evidence>
<proteinExistence type="inferred from homology"/>
<evidence type="ECO:0000313" key="9">
    <source>
        <dbReference type="Proteomes" id="UP000186922"/>
    </source>
</evidence>
<dbReference type="InterPro" id="IPR050911">
    <property type="entry name" value="DRAM/TMEM150_Autophagy_Mod"/>
</dbReference>
<evidence type="ECO:0000256" key="1">
    <source>
        <dbReference type="ARBA" id="ARBA00004127"/>
    </source>
</evidence>
<keyword evidence="4 6" id="KW-1133">Transmembrane helix</keyword>
<feature type="transmembrane region" description="Helical" evidence="6">
    <location>
        <begin position="83"/>
        <end position="101"/>
    </location>
</feature>
<evidence type="ECO:0000256" key="6">
    <source>
        <dbReference type="SAM" id="Phobius"/>
    </source>
</evidence>
<organism evidence="8 9">
    <name type="scientific">Ramazzottius varieornatus</name>
    <name type="common">Water bear</name>
    <name type="synonym">Tardigrade</name>
    <dbReference type="NCBI Taxonomy" id="947166"/>
    <lineage>
        <taxon>Eukaryota</taxon>
        <taxon>Metazoa</taxon>
        <taxon>Ecdysozoa</taxon>
        <taxon>Tardigrada</taxon>
        <taxon>Eutardigrada</taxon>
        <taxon>Parachela</taxon>
        <taxon>Hypsibioidea</taxon>
        <taxon>Ramazzottiidae</taxon>
        <taxon>Ramazzottius</taxon>
    </lineage>
</organism>
<evidence type="ECO:0000313" key="8">
    <source>
        <dbReference type="EMBL" id="GAV03215.1"/>
    </source>
</evidence>